<feature type="transmembrane region" description="Helical" evidence="6">
    <location>
        <begin position="260"/>
        <end position="279"/>
    </location>
</feature>
<protein>
    <recommendedName>
        <fullName evidence="7">Rhodopsin domain-containing protein</fullName>
    </recommendedName>
</protein>
<dbReference type="InterPro" id="IPR052337">
    <property type="entry name" value="SAT4-like"/>
</dbReference>
<dbReference type="InterPro" id="IPR049326">
    <property type="entry name" value="Rhodopsin_dom_fungi"/>
</dbReference>
<reference evidence="8" key="1">
    <citation type="submission" date="2022-11" db="EMBL/GenBank/DDBJ databases">
        <authorList>
            <person name="Petersen C."/>
        </authorList>
    </citation>
    <scope>NUCLEOTIDE SEQUENCE</scope>
    <source>
        <strain evidence="8">IBT 30761</strain>
    </source>
</reference>
<comment type="subcellular location">
    <subcellularLocation>
        <location evidence="1">Membrane</location>
        <topology evidence="1">Multi-pass membrane protein</topology>
    </subcellularLocation>
</comment>
<dbReference type="GO" id="GO:0016020">
    <property type="term" value="C:membrane"/>
    <property type="evidence" value="ECO:0007669"/>
    <property type="project" value="UniProtKB-SubCell"/>
</dbReference>
<evidence type="ECO:0000256" key="2">
    <source>
        <dbReference type="ARBA" id="ARBA00022692"/>
    </source>
</evidence>
<keyword evidence="3 6" id="KW-1133">Transmembrane helix</keyword>
<feature type="transmembrane region" description="Helical" evidence="6">
    <location>
        <begin position="133"/>
        <end position="159"/>
    </location>
</feature>
<gene>
    <name evidence="8" type="ORF">N7532_000643</name>
</gene>
<reference evidence="8" key="2">
    <citation type="journal article" date="2023" name="IMA Fungus">
        <title>Comparative genomic study of the Penicillium genus elucidates a diverse pangenome and 15 lateral gene transfer events.</title>
        <authorList>
            <person name="Petersen C."/>
            <person name="Sorensen T."/>
            <person name="Nielsen M.R."/>
            <person name="Sondergaard T.E."/>
            <person name="Sorensen J.L."/>
            <person name="Fitzpatrick D.A."/>
            <person name="Frisvad J.C."/>
            <person name="Nielsen K.L."/>
        </authorList>
    </citation>
    <scope>NUCLEOTIDE SEQUENCE</scope>
    <source>
        <strain evidence="8">IBT 30761</strain>
    </source>
</reference>
<evidence type="ECO:0000256" key="1">
    <source>
        <dbReference type="ARBA" id="ARBA00004141"/>
    </source>
</evidence>
<evidence type="ECO:0000313" key="8">
    <source>
        <dbReference type="EMBL" id="KAJ5112598.1"/>
    </source>
</evidence>
<keyword evidence="2 6" id="KW-0812">Transmembrane</keyword>
<dbReference type="PANTHER" id="PTHR33048:SF47">
    <property type="entry name" value="INTEGRAL MEMBRANE PROTEIN-RELATED"/>
    <property type="match status" value="1"/>
</dbReference>
<feature type="transmembrane region" description="Helical" evidence="6">
    <location>
        <begin position="179"/>
        <end position="199"/>
    </location>
</feature>
<dbReference type="EMBL" id="JAPQKI010000001">
    <property type="protein sequence ID" value="KAJ5112598.1"/>
    <property type="molecule type" value="Genomic_DNA"/>
</dbReference>
<comment type="similarity">
    <text evidence="5">Belongs to the SAT4 family.</text>
</comment>
<proteinExistence type="inferred from homology"/>
<evidence type="ECO:0000256" key="3">
    <source>
        <dbReference type="ARBA" id="ARBA00022989"/>
    </source>
</evidence>
<name>A0A9W9G5R6_9EURO</name>
<dbReference type="AlphaFoldDB" id="A0A9W9G5R6"/>
<feature type="domain" description="Rhodopsin" evidence="7">
    <location>
        <begin position="38"/>
        <end position="282"/>
    </location>
</feature>
<dbReference type="Pfam" id="PF20684">
    <property type="entry name" value="Fung_rhodopsin"/>
    <property type="match status" value="1"/>
</dbReference>
<keyword evidence="4 6" id="KW-0472">Membrane</keyword>
<dbReference type="Proteomes" id="UP001149074">
    <property type="component" value="Unassembled WGS sequence"/>
</dbReference>
<evidence type="ECO:0000259" key="7">
    <source>
        <dbReference type="Pfam" id="PF20684"/>
    </source>
</evidence>
<feature type="transmembrane region" description="Helical" evidence="6">
    <location>
        <begin position="108"/>
        <end position="126"/>
    </location>
</feature>
<evidence type="ECO:0000256" key="4">
    <source>
        <dbReference type="ARBA" id="ARBA00023136"/>
    </source>
</evidence>
<dbReference type="PANTHER" id="PTHR33048">
    <property type="entry name" value="PTH11-LIKE INTEGRAL MEMBRANE PROTEIN (AFU_ORTHOLOGUE AFUA_5G11245)"/>
    <property type="match status" value="1"/>
</dbReference>
<dbReference type="OrthoDB" id="5329176at2759"/>
<keyword evidence="9" id="KW-1185">Reference proteome</keyword>
<dbReference type="RefSeq" id="XP_056480371.1">
    <property type="nucleotide sequence ID" value="XM_056613147.1"/>
</dbReference>
<feature type="transmembrane region" description="Helical" evidence="6">
    <location>
        <begin position="53"/>
        <end position="70"/>
    </location>
</feature>
<accession>A0A9W9G5R6</accession>
<sequence length="370" mass="41127">MSSATGTLVHTLGHNWLGKADIAVQTILLATVFVVVGLRLWSRHLLRISQQRNDWLIVAATILMLSRYVVELLLVLLCGMGTHADEVSRVGGSKAFIRFDELTYAGDLIWLTVVAIVQLSILHYYLQKFQQPAIMWLTYIVIGLCSALWMAGLLATAFLCDPPRKIWLTRVEGHCGDRKLLHTGCAVTQLILNTFILLLPTPIIRNMQFPRSRKLGLGGIYLLGLIFLSPSIIALFAVRIKIEFILDPGDPTYGSARKSLLSNVVALLGIIVACLPVLAPVHRMTARSNECTMMTEGPSAEPVSTRYWKATVLSGGHMEEPDIPLVTVTQPPIARKFNEWALGQIKITSDWEIHSTRNSARLERDSIRRG</sequence>
<evidence type="ECO:0000256" key="6">
    <source>
        <dbReference type="SAM" id="Phobius"/>
    </source>
</evidence>
<organism evidence="8 9">
    <name type="scientific">Penicillium argentinense</name>
    <dbReference type="NCBI Taxonomy" id="1131581"/>
    <lineage>
        <taxon>Eukaryota</taxon>
        <taxon>Fungi</taxon>
        <taxon>Dikarya</taxon>
        <taxon>Ascomycota</taxon>
        <taxon>Pezizomycotina</taxon>
        <taxon>Eurotiomycetes</taxon>
        <taxon>Eurotiomycetidae</taxon>
        <taxon>Eurotiales</taxon>
        <taxon>Aspergillaceae</taxon>
        <taxon>Penicillium</taxon>
    </lineage>
</organism>
<evidence type="ECO:0000313" key="9">
    <source>
        <dbReference type="Proteomes" id="UP001149074"/>
    </source>
</evidence>
<dbReference type="GeneID" id="81352126"/>
<feature type="transmembrane region" description="Helical" evidence="6">
    <location>
        <begin position="220"/>
        <end position="240"/>
    </location>
</feature>
<comment type="caution">
    <text evidence="8">The sequence shown here is derived from an EMBL/GenBank/DDBJ whole genome shotgun (WGS) entry which is preliminary data.</text>
</comment>
<evidence type="ECO:0000256" key="5">
    <source>
        <dbReference type="ARBA" id="ARBA00038359"/>
    </source>
</evidence>
<feature type="transmembrane region" description="Helical" evidence="6">
    <location>
        <begin position="22"/>
        <end position="41"/>
    </location>
</feature>